<feature type="domain" description="FKB95-like N-terminal Kelch" evidence="1">
    <location>
        <begin position="57"/>
        <end position="334"/>
    </location>
</feature>
<dbReference type="PANTHER" id="PTHR24414">
    <property type="entry name" value="F-BOX/KELCH-REPEAT PROTEIN SKIP4"/>
    <property type="match status" value="1"/>
</dbReference>
<dbReference type="Gene3D" id="2.120.10.80">
    <property type="entry name" value="Kelch-type beta propeller"/>
    <property type="match status" value="1"/>
</dbReference>
<proteinExistence type="predicted"/>
<organism evidence="2 3">
    <name type="scientific">Liquidambar formosana</name>
    <name type="common">Formosan gum</name>
    <dbReference type="NCBI Taxonomy" id="63359"/>
    <lineage>
        <taxon>Eukaryota</taxon>
        <taxon>Viridiplantae</taxon>
        <taxon>Streptophyta</taxon>
        <taxon>Embryophyta</taxon>
        <taxon>Tracheophyta</taxon>
        <taxon>Spermatophyta</taxon>
        <taxon>Magnoliopsida</taxon>
        <taxon>eudicotyledons</taxon>
        <taxon>Gunneridae</taxon>
        <taxon>Pentapetalae</taxon>
        <taxon>Saxifragales</taxon>
        <taxon>Altingiaceae</taxon>
        <taxon>Liquidambar</taxon>
    </lineage>
</organism>
<sequence>MSSSSPSSLEKEKSIFLRAQKSVWDENGKIKQTRWQLYILDTPRTTSSEAAADRGDNRAGQRLRLFSEMPPCFPSNSGCVALESVIYVLGGHEKTTSPEVFYLDTRFPNTGWKKGPSMNRGRSEPHGAVINGNIYVMGDCNNSFYGDNSPDSPDNASSEPWVEVLDPFLSEWKTLPSHPQLPYSGISSIVVIDSGKKILVHPSPSHQSKSLFSYDVKEKSWDLIDKEFSSKFHDFQTPCVVLDDVLYYFSRRVRAYDLAKREWFEEPVRGLEGIGVSPPLQETNGYGSPEANFPRAFLVHVGNGKLCLVWEAWGGSYKRKNIHCTKFRVSKQSDEGGETILWAIIESLTVYPTDDVHRLVDCLAI</sequence>
<dbReference type="InterPro" id="IPR057499">
    <property type="entry name" value="Kelch_FKB95"/>
</dbReference>
<name>A0AAP0NGS6_LIQFO</name>
<evidence type="ECO:0000259" key="1">
    <source>
        <dbReference type="Pfam" id="PF25210"/>
    </source>
</evidence>
<dbReference type="EMBL" id="JBBPBK010000013">
    <property type="protein sequence ID" value="KAK9271881.1"/>
    <property type="molecule type" value="Genomic_DNA"/>
</dbReference>
<gene>
    <name evidence="2" type="ORF">L1049_002246</name>
</gene>
<accession>A0AAP0NGS6</accession>
<comment type="caution">
    <text evidence="2">The sequence shown here is derived from an EMBL/GenBank/DDBJ whole genome shotgun (WGS) entry which is preliminary data.</text>
</comment>
<dbReference type="PANTHER" id="PTHR24414:SF199">
    <property type="entry name" value="F-BOX_KELCH-REPEAT PROTEIN SKIP6-LIKE"/>
    <property type="match status" value="1"/>
</dbReference>
<dbReference type="SUPFAM" id="SSF117281">
    <property type="entry name" value="Kelch motif"/>
    <property type="match status" value="1"/>
</dbReference>
<protein>
    <recommendedName>
        <fullName evidence="1">FKB95-like N-terminal Kelch domain-containing protein</fullName>
    </recommendedName>
</protein>
<evidence type="ECO:0000313" key="2">
    <source>
        <dbReference type="EMBL" id="KAK9271881.1"/>
    </source>
</evidence>
<reference evidence="2 3" key="1">
    <citation type="journal article" date="2024" name="Plant J.">
        <title>Genome sequences and population genomics reveal climatic adaptation and genomic divergence between two closely related sweetgum species.</title>
        <authorList>
            <person name="Xu W.Q."/>
            <person name="Ren C.Q."/>
            <person name="Zhang X.Y."/>
            <person name="Comes H.P."/>
            <person name="Liu X.H."/>
            <person name="Li Y.G."/>
            <person name="Kettle C.J."/>
            <person name="Jalonen R."/>
            <person name="Gaisberger H."/>
            <person name="Ma Y.Z."/>
            <person name="Qiu Y.X."/>
        </authorList>
    </citation>
    <scope>NUCLEOTIDE SEQUENCE [LARGE SCALE GENOMIC DNA]</scope>
    <source>
        <strain evidence="2">Hangzhou</strain>
    </source>
</reference>
<dbReference type="InterPro" id="IPR050354">
    <property type="entry name" value="F-box/kelch-repeat_ARATH"/>
</dbReference>
<keyword evidence="3" id="KW-1185">Reference proteome</keyword>
<dbReference type="Pfam" id="PF25210">
    <property type="entry name" value="Kelch_FKB95"/>
    <property type="match status" value="1"/>
</dbReference>
<dbReference type="AlphaFoldDB" id="A0AAP0NGS6"/>
<evidence type="ECO:0000313" key="3">
    <source>
        <dbReference type="Proteomes" id="UP001415857"/>
    </source>
</evidence>
<dbReference type="Proteomes" id="UP001415857">
    <property type="component" value="Unassembled WGS sequence"/>
</dbReference>
<dbReference type="InterPro" id="IPR015915">
    <property type="entry name" value="Kelch-typ_b-propeller"/>
</dbReference>